<accession>A0A2S1KQ26</accession>
<feature type="region of interest" description="Disordered" evidence="1">
    <location>
        <begin position="153"/>
        <end position="174"/>
    </location>
</feature>
<evidence type="ECO:0008006" key="4">
    <source>
        <dbReference type="Google" id="ProtNLM"/>
    </source>
</evidence>
<evidence type="ECO:0000256" key="1">
    <source>
        <dbReference type="SAM" id="MobiDB-lite"/>
    </source>
</evidence>
<name>A0A2S1KQ26_9LACO</name>
<dbReference type="EMBL" id="CP020928">
    <property type="protein sequence ID" value="AWF95117.1"/>
    <property type="molecule type" value="Genomic_DNA"/>
</dbReference>
<evidence type="ECO:0000313" key="2">
    <source>
        <dbReference type="EMBL" id="AWF95117.1"/>
    </source>
</evidence>
<dbReference type="AlphaFoldDB" id="A0A2S1KQ26"/>
<organism evidence="2 3">
    <name type="scientific">Weissella cibaria</name>
    <dbReference type="NCBI Taxonomy" id="137591"/>
    <lineage>
        <taxon>Bacteria</taxon>
        <taxon>Bacillati</taxon>
        <taxon>Bacillota</taxon>
        <taxon>Bacilli</taxon>
        <taxon>Lactobacillales</taxon>
        <taxon>Lactobacillaceae</taxon>
        <taxon>Weissella</taxon>
    </lineage>
</organism>
<evidence type="ECO:0000313" key="3">
    <source>
        <dbReference type="Proteomes" id="UP000244870"/>
    </source>
</evidence>
<dbReference type="RefSeq" id="WP_108730128.1">
    <property type="nucleotide sequence ID" value="NZ_CP020928.1"/>
</dbReference>
<sequence length="174" mass="19836">MINKNIVIQWQQANMPENPLVYQDLEEMQELALHNAESEQEAVKLVMLAIRSAAKNGATSTLSVQRRLEKWINAGATTAAKVGDYEKQSQQLQQPRSRFGQPLRNESAIEKFTPEQIAEQSKRLAKEDGFDDPEEWAKATMEKFRELRATRAERMADKSNRGLTSSGKRVVTRF</sequence>
<proteinExistence type="predicted"/>
<dbReference type="Proteomes" id="UP000244870">
    <property type="component" value="Chromosome"/>
</dbReference>
<gene>
    <name evidence="2" type="ORF">B6254_0707</name>
</gene>
<reference evidence="2 3" key="1">
    <citation type="submission" date="2017-04" db="EMBL/GenBank/DDBJ databases">
        <title>Weissella cibaria strain m2 complete genome.</title>
        <authorList>
            <person name="Pan Q."/>
            <person name="Tan M."/>
            <person name="Yao F."/>
            <person name="Su S."/>
        </authorList>
    </citation>
    <scope>NUCLEOTIDE SEQUENCE [LARGE SCALE GENOMIC DNA]</scope>
    <source>
        <strain evidence="2 3">M2</strain>
    </source>
</reference>
<protein>
    <recommendedName>
        <fullName evidence="4">DnaD domain-containing protein</fullName>
    </recommendedName>
</protein>